<dbReference type="InterPro" id="IPR002035">
    <property type="entry name" value="VWF_A"/>
</dbReference>
<dbReference type="InterPro" id="IPR050525">
    <property type="entry name" value="ECM_Assembly_Org"/>
</dbReference>
<feature type="signal peptide" evidence="1">
    <location>
        <begin position="1"/>
        <end position="16"/>
    </location>
</feature>
<evidence type="ECO:0000259" key="2">
    <source>
        <dbReference type="PROSITE" id="PS50234"/>
    </source>
</evidence>
<dbReference type="Pfam" id="PF00092">
    <property type="entry name" value="VWA"/>
    <property type="match status" value="1"/>
</dbReference>
<evidence type="ECO:0000313" key="3">
    <source>
        <dbReference type="EMBL" id="RUS91655.1"/>
    </source>
</evidence>
<keyword evidence="1" id="KW-0732">Signal</keyword>
<feature type="chain" id="PRO_5018722373" description="VWFA domain-containing protein" evidence="1">
    <location>
        <begin position="17"/>
        <end position="377"/>
    </location>
</feature>
<dbReference type="STRING" id="188477.A0A3S1A119"/>
<gene>
    <name evidence="3" type="ORF">EGW08_000628</name>
</gene>
<sequence>MVGILFLVGIISQICSNGLGSFLSDPNFRNTVRRALDAQPGSGDWSQTVGQCRDQDQCETVEGICGHEDTELVSLLCPIKCGHCVCEDSLSTGGNCSSLVPDICSGELAQSLCAKSCHVCGAPEEEMTTTAPCMDNVVGLECADLDPCSDPIGMIVCSRHCGICQDITIPTSPVPAVTCAPPWTTIDKIGCYPAEIVFLMEYARSDSLYDVYWEGSFIREIIEEWPISPDYIRIGLVVYHDTVEESIHIGDFDNKADLQRRIYEITSSLRPSGRANLANALNFTRQNSFVGARPDVERIVVPIVHEMHAENKNDIPAAAVEIKDDCMTIIGLIVNSPSIDYTIVSQMVSRPVDQFFYNYRNFFEMETGAKYFYSLRC</sequence>
<dbReference type="EMBL" id="RQTK01000008">
    <property type="protein sequence ID" value="RUS91655.1"/>
    <property type="molecule type" value="Genomic_DNA"/>
</dbReference>
<dbReference type="OrthoDB" id="6145800at2759"/>
<evidence type="ECO:0000313" key="4">
    <source>
        <dbReference type="Proteomes" id="UP000271974"/>
    </source>
</evidence>
<protein>
    <recommendedName>
        <fullName evidence="2">VWFA domain-containing protein</fullName>
    </recommendedName>
</protein>
<name>A0A3S1A119_ELYCH</name>
<keyword evidence="4" id="KW-1185">Reference proteome</keyword>
<dbReference type="PROSITE" id="PS50234">
    <property type="entry name" value="VWFA"/>
    <property type="match status" value="1"/>
</dbReference>
<dbReference type="SUPFAM" id="SSF53300">
    <property type="entry name" value="vWA-like"/>
    <property type="match status" value="1"/>
</dbReference>
<dbReference type="AlphaFoldDB" id="A0A3S1A119"/>
<dbReference type="Gene3D" id="3.40.50.410">
    <property type="entry name" value="von Willebrand factor, type A domain"/>
    <property type="match status" value="1"/>
</dbReference>
<accession>A0A3S1A119</accession>
<organism evidence="3 4">
    <name type="scientific">Elysia chlorotica</name>
    <name type="common">Eastern emerald elysia</name>
    <name type="synonym">Sea slug</name>
    <dbReference type="NCBI Taxonomy" id="188477"/>
    <lineage>
        <taxon>Eukaryota</taxon>
        <taxon>Metazoa</taxon>
        <taxon>Spiralia</taxon>
        <taxon>Lophotrochozoa</taxon>
        <taxon>Mollusca</taxon>
        <taxon>Gastropoda</taxon>
        <taxon>Heterobranchia</taxon>
        <taxon>Euthyneura</taxon>
        <taxon>Panpulmonata</taxon>
        <taxon>Sacoglossa</taxon>
        <taxon>Placobranchoidea</taxon>
        <taxon>Plakobranchidae</taxon>
        <taxon>Elysia</taxon>
    </lineage>
</organism>
<evidence type="ECO:0000256" key="1">
    <source>
        <dbReference type="SAM" id="SignalP"/>
    </source>
</evidence>
<proteinExistence type="predicted"/>
<feature type="domain" description="VWFA" evidence="2">
    <location>
        <begin position="195"/>
        <end position="375"/>
    </location>
</feature>
<comment type="caution">
    <text evidence="3">The sequence shown here is derived from an EMBL/GenBank/DDBJ whole genome shotgun (WGS) entry which is preliminary data.</text>
</comment>
<dbReference type="SMART" id="SM00327">
    <property type="entry name" value="VWA"/>
    <property type="match status" value="1"/>
</dbReference>
<reference evidence="3 4" key="1">
    <citation type="submission" date="2019-01" db="EMBL/GenBank/DDBJ databases">
        <title>A draft genome assembly of the solar-powered sea slug Elysia chlorotica.</title>
        <authorList>
            <person name="Cai H."/>
            <person name="Li Q."/>
            <person name="Fang X."/>
            <person name="Li J."/>
            <person name="Curtis N.E."/>
            <person name="Altenburger A."/>
            <person name="Shibata T."/>
            <person name="Feng M."/>
            <person name="Maeda T."/>
            <person name="Schwartz J.A."/>
            <person name="Shigenobu S."/>
            <person name="Lundholm N."/>
            <person name="Nishiyama T."/>
            <person name="Yang H."/>
            <person name="Hasebe M."/>
            <person name="Li S."/>
            <person name="Pierce S.K."/>
            <person name="Wang J."/>
        </authorList>
    </citation>
    <scope>NUCLEOTIDE SEQUENCE [LARGE SCALE GENOMIC DNA]</scope>
    <source>
        <strain evidence="3">EC2010</strain>
        <tissue evidence="3">Whole organism of an adult</tissue>
    </source>
</reference>
<dbReference type="PANTHER" id="PTHR24020">
    <property type="entry name" value="COLLAGEN ALPHA"/>
    <property type="match status" value="1"/>
</dbReference>
<dbReference type="Proteomes" id="UP000271974">
    <property type="component" value="Unassembled WGS sequence"/>
</dbReference>
<dbReference type="InterPro" id="IPR036465">
    <property type="entry name" value="vWFA_dom_sf"/>
</dbReference>